<dbReference type="PANTHER" id="PTHR13375">
    <property type="entry name" value="FMS INTERACTING PROTEIN"/>
    <property type="match status" value="1"/>
</dbReference>
<dbReference type="EMBL" id="UYWX01002255">
    <property type="protein sequence ID" value="VDM22406.1"/>
    <property type="molecule type" value="Genomic_DNA"/>
</dbReference>
<evidence type="ECO:0000313" key="5">
    <source>
        <dbReference type="Proteomes" id="UP000274429"/>
    </source>
</evidence>
<evidence type="ECO:0000256" key="2">
    <source>
        <dbReference type="ARBA" id="ARBA00008044"/>
    </source>
</evidence>
<organism evidence="4 5">
    <name type="scientific">Hydatigena taeniaeformis</name>
    <name type="common">Feline tapeworm</name>
    <name type="synonym">Taenia taeniaeformis</name>
    <dbReference type="NCBI Taxonomy" id="6205"/>
    <lineage>
        <taxon>Eukaryota</taxon>
        <taxon>Metazoa</taxon>
        <taxon>Spiralia</taxon>
        <taxon>Lophotrochozoa</taxon>
        <taxon>Platyhelminthes</taxon>
        <taxon>Cestoda</taxon>
        <taxon>Eucestoda</taxon>
        <taxon>Cyclophyllidea</taxon>
        <taxon>Taeniidae</taxon>
        <taxon>Hydatigera</taxon>
    </lineage>
</organism>
<evidence type="ECO:0000256" key="1">
    <source>
        <dbReference type="ARBA" id="ARBA00004123"/>
    </source>
</evidence>
<comment type="similarity">
    <text evidence="2">Belongs to the THOC5 family.</text>
</comment>
<dbReference type="GO" id="GO:0003729">
    <property type="term" value="F:mRNA binding"/>
    <property type="evidence" value="ECO:0007669"/>
    <property type="project" value="TreeGrafter"/>
</dbReference>
<keyword evidence="3" id="KW-0539">Nucleus</keyword>
<proteinExistence type="inferred from homology"/>
<keyword evidence="5" id="KW-1185">Reference proteome</keyword>
<sequence>MSLFFLSGVMDEGLDVKKLINDGRLDLKLFKQECSTLKNTLNTAWQHKRSKQSVWMNKSRLAVDQKTRQLQNLFYELEHLKESIQTCLGFRSLHEEINLIPEEEYASAVGTSEACNSEHQQTLDRLYWELEQRKKLL</sequence>
<gene>
    <name evidence="4" type="ORF">TTAC_LOCUS3328</name>
</gene>
<comment type="subcellular location">
    <subcellularLocation>
        <location evidence="1">Nucleus</location>
    </subcellularLocation>
</comment>
<evidence type="ECO:0000256" key="3">
    <source>
        <dbReference type="ARBA" id="ARBA00023242"/>
    </source>
</evidence>
<dbReference type="Pfam" id="PF09766">
    <property type="entry name" value="FmiP_Thoc5"/>
    <property type="match status" value="1"/>
</dbReference>
<dbReference type="InterPro" id="IPR019163">
    <property type="entry name" value="THO_Thoc5"/>
</dbReference>
<accession>A0A3P7ER96</accession>
<name>A0A3P7ER96_HYDTA</name>
<dbReference type="PANTHER" id="PTHR13375:SF3">
    <property type="entry name" value="THO COMPLEX SUBUNIT 5 HOMOLOG"/>
    <property type="match status" value="1"/>
</dbReference>
<dbReference type="GO" id="GO:0000445">
    <property type="term" value="C:THO complex part of transcription export complex"/>
    <property type="evidence" value="ECO:0007669"/>
    <property type="project" value="TreeGrafter"/>
</dbReference>
<feature type="non-terminal residue" evidence="4">
    <location>
        <position position="137"/>
    </location>
</feature>
<dbReference type="GO" id="GO:0006406">
    <property type="term" value="P:mRNA export from nucleus"/>
    <property type="evidence" value="ECO:0007669"/>
    <property type="project" value="TreeGrafter"/>
</dbReference>
<reference evidence="4 5" key="1">
    <citation type="submission" date="2018-11" db="EMBL/GenBank/DDBJ databases">
        <authorList>
            <consortium name="Pathogen Informatics"/>
        </authorList>
    </citation>
    <scope>NUCLEOTIDE SEQUENCE [LARGE SCALE GENOMIC DNA]</scope>
</reference>
<evidence type="ECO:0000313" key="4">
    <source>
        <dbReference type="EMBL" id="VDM22406.1"/>
    </source>
</evidence>
<protein>
    <submittedName>
        <fullName evidence="4">Uncharacterized protein</fullName>
    </submittedName>
</protein>
<dbReference type="Proteomes" id="UP000274429">
    <property type="component" value="Unassembled WGS sequence"/>
</dbReference>
<dbReference type="AlphaFoldDB" id="A0A3P7ER96"/>
<dbReference type="OrthoDB" id="20582at2759"/>